<proteinExistence type="inferred from homology"/>
<evidence type="ECO:0000256" key="22">
    <source>
        <dbReference type="ARBA" id="ARBA00081419"/>
    </source>
</evidence>
<dbReference type="EMBL" id="VYZN01000051">
    <property type="protein sequence ID" value="KAE9527668.1"/>
    <property type="molecule type" value="Genomic_DNA"/>
</dbReference>
<evidence type="ECO:0000256" key="24">
    <source>
        <dbReference type="ARBA" id="ARBA00083097"/>
    </source>
</evidence>
<dbReference type="AlphaFoldDB" id="A0A6G0T7Z8"/>
<comment type="subcellular location">
    <subcellularLocation>
        <location evidence="1">Mitochondrion matrix</location>
    </subcellularLocation>
</comment>
<evidence type="ECO:0000256" key="20">
    <source>
        <dbReference type="ARBA" id="ARBA00070911"/>
    </source>
</evidence>
<dbReference type="GO" id="GO:0047035">
    <property type="term" value="F:testosterone dehydrogenase (NAD+) activity"/>
    <property type="evidence" value="ECO:0007669"/>
    <property type="project" value="UniProtKB-EC"/>
</dbReference>
<evidence type="ECO:0000256" key="19">
    <source>
        <dbReference type="ARBA" id="ARBA00066822"/>
    </source>
</evidence>
<keyword evidence="28" id="KW-1185">Reference proteome</keyword>
<gene>
    <name evidence="27" type="ORF">AGLY_012741</name>
</gene>
<dbReference type="PRINTS" id="PR00081">
    <property type="entry name" value="GDHRDH"/>
</dbReference>
<dbReference type="EC" id="1.1.1.239" evidence="19"/>
<evidence type="ECO:0000256" key="1">
    <source>
        <dbReference type="ARBA" id="ARBA00004305"/>
    </source>
</evidence>
<evidence type="ECO:0000256" key="18">
    <source>
        <dbReference type="ARBA" id="ARBA00065174"/>
    </source>
</evidence>
<keyword evidence="6" id="KW-0597">Phosphoprotein</keyword>
<name>A0A6G0T7Z8_APHGL</name>
<comment type="subunit">
    <text evidence="18">Heterotetramer with CBR4; contains two molecules of HSD17B8 and CBR4.</text>
</comment>
<evidence type="ECO:0000256" key="6">
    <source>
        <dbReference type="ARBA" id="ARBA00022553"/>
    </source>
</evidence>
<evidence type="ECO:0000256" key="8">
    <source>
        <dbReference type="ARBA" id="ARBA00023002"/>
    </source>
</evidence>
<reference evidence="27 28" key="1">
    <citation type="submission" date="2019-08" db="EMBL/GenBank/DDBJ databases">
        <title>The genome of the soybean aphid Biotype 1, its phylome, world population structure and adaptation to the North American continent.</title>
        <authorList>
            <person name="Giordano R."/>
            <person name="Donthu R.K."/>
            <person name="Hernandez A.G."/>
            <person name="Wright C.L."/>
            <person name="Zimin A.V."/>
        </authorList>
    </citation>
    <scope>NUCLEOTIDE SEQUENCE [LARGE SCALE GENOMIC DNA]</scope>
    <source>
        <tissue evidence="27">Whole aphids</tissue>
    </source>
</reference>
<dbReference type="PRINTS" id="PR00080">
    <property type="entry name" value="SDRFAMILY"/>
</dbReference>
<evidence type="ECO:0000256" key="13">
    <source>
        <dbReference type="ARBA" id="ARBA00037929"/>
    </source>
</evidence>
<dbReference type="SUPFAM" id="SSF51735">
    <property type="entry name" value="NAD(P)-binding Rossmann-fold domains"/>
    <property type="match status" value="1"/>
</dbReference>
<organism evidence="27 28">
    <name type="scientific">Aphis glycines</name>
    <name type="common">Soybean aphid</name>
    <dbReference type="NCBI Taxonomy" id="307491"/>
    <lineage>
        <taxon>Eukaryota</taxon>
        <taxon>Metazoa</taxon>
        <taxon>Ecdysozoa</taxon>
        <taxon>Arthropoda</taxon>
        <taxon>Hexapoda</taxon>
        <taxon>Insecta</taxon>
        <taxon>Pterygota</taxon>
        <taxon>Neoptera</taxon>
        <taxon>Paraneoptera</taxon>
        <taxon>Hemiptera</taxon>
        <taxon>Sternorrhyncha</taxon>
        <taxon>Aphidomorpha</taxon>
        <taxon>Aphidoidea</taxon>
        <taxon>Aphididae</taxon>
        <taxon>Aphidini</taxon>
        <taxon>Aphis</taxon>
        <taxon>Aphis</taxon>
    </lineage>
</organism>
<evidence type="ECO:0000256" key="10">
    <source>
        <dbReference type="ARBA" id="ARBA00023098"/>
    </source>
</evidence>
<accession>A0A6G0T7Z8</accession>
<evidence type="ECO:0000256" key="5">
    <source>
        <dbReference type="ARBA" id="ARBA00022516"/>
    </source>
</evidence>
<dbReference type="OrthoDB" id="1888931at2759"/>
<evidence type="ECO:0000313" key="27">
    <source>
        <dbReference type="EMBL" id="KAE9527668.1"/>
    </source>
</evidence>
<evidence type="ECO:0000256" key="12">
    <source>
        <dbReference type="ARBA" id="ARBA00023160"/>
    </source>
</evidence>
<evidence type="ECO:0000256" key="3">
    <source>
        <dbReference type="ARBA" id="ARBA00006484"/>
    </source>
</evidence>
<keyword evidence="9" id="KW-0520">NAD</keyword>
<evidence type="ECO:0000313" key="28">
    <source>
        <dbReference type="Proteomes" id="UP000475862"/>
    </source>
</evidence>
<keyword evidence="7" id="KW-0276">Fatty acid metabolism</keyword>
<dbReference type="GO" id="GO:0005759">
    <property type="term" value="C:mitochondrial matrix"/>
    <property type="evidence" value="ECO:0007669"/>
    <property type="project" value="UniProtKB-SubCell"/>
</dbReference>
<dbReference type="Gene3D" id="3.40.50.720">
    <property type="entry name" value="NAD(P)-binding Rossmann-like Domain"/>
    <property type="match status" value="1"/>
</dbReference>
<protein>
    <recommendedName>
        <fullName evidence="20">(3R)-3-hydroxyacyl-CoA dehydrogenase</fullName>
        <ecNumber evidence="19">1.1.1.239</ecNumber>
        <ecNumber evidence="4">1.1.1.n12</ecNumber>
    </recommendedName>
    <alternativeName>
        <fullName evidence="22">17-beta-hydroxysteroid dehydrogenase 8</fullName>
    </alternativeName>
    <alternativeName>
        <fullName evidence="21">3-ketoacyl-[acyl-carrier-protein] reductase alpha subunit</fullName>
    </alternativeName>
    <alternativeName>
        <fullName evidence="24">3-oxoacyl-[acyl-carrier-protein] reductase</fullName>
    </alternativeName>
    <alternativeName>
        <fullName evidence="25">Estradiol 17-beta-dehydrogenase 8</fullName>
    </alternativeName>
    <alternativeName>
        <fullName evidence="23">Testosterone 17-beta-dehydrogenase 8</fullName>
    </alternativeName>
</protein>
<comment type="pathway">
    <text evidence="2">Lipid metabolism; fatty acid biosynthesis.</text>
</comment>
<dbReference type="GO" id="GO:0004303">
    <property type="term" value="F:estradiol 17-beta-dehydrogenase [NAD(P)+] activity"/>
    <property type="evidence" value="ECO:0007669"/>
    <property type="project" value="UniProtKB-EC"/>
</dbReference>
<dbReference type="GO" id="GO:0008210">
    <property type="term" value="P:estrogen metabolic process"/>
    <property type="evidence" value="ECO:0007669"/>
    <property type="project" value="UniProtKB-ARBA"/>
</dbReference>
<dbReference type="Proteomes" id="UP000475862">
    <property type="component" value="Unassembled WGS sequence"/>
</dbReference>
<evidence type="ECO:0000256" key="15">
    <source>
        <dbReference type="ARBA" id="ARBA00050232"/>
    </source>
</evidence>
<comment type="caution">
    <text evidence="27">The sequence shown here is derived from an EMBL/GenBank/DDBJ whole genome shotgun (WGS) entry which is preliminary data.</text>
</comment>
<dbReference type="InterPro" id="IPR002347">
    <property type="entry name" value="SDR_fam"/>
</dbReference>
<feature type="domain" description="Ketoreductase" evidence="26">
    <location>
        <begin position="5"/>
        <end position="188"/>
    </location>
</feature>
<evidence type="ECO:0000256" key="14">
    <source>
        <dbReference type="ARBA" id="ARBA00049069"/>
    </source>
</evidence>
<keyword evidence="8" id="KW-0560">Oxidoreductase</keyword>
<keyword evidence="11" id="KW-0496">Mitochondrion</keyword>
<dbReference type="Pfam" id="PF13561">
    <property type="entry name" value="adh_short_C2"/>
    <property type="match status" value="1"/>
</dbReference>
<evidence type="ECO:0000259" key="26">
    <source>
        <dbReference type="SMART" id="SM00822"/>
    </source>
</evidence>
<evidence type="ECO:0000256" key="7">
    <source>
        <dbReference type="ARBA" id="ARBA00022832"/>
    </source>
</evidence>
<dbReference type="GO" id="GO:0048038">
    <property type="term" value="F:quinone binding"/>
    <property type="evidence" value="ECO:0007669"/>
    <property type="project" value="TreeGrafter"/>
</dbReference>
<dbReference type="FunFam" id="3.40.50.720:FF:000231">
    <property type="entry name" value="Estradiol 17-beta-dehydrogenase 8"/>
    <property type="match status" value="1"/>
</dbReference>
<evidence type="ECO:0000256" key="23">
    <source>
        <dbReference type="ARBA" id="ARBA00081936"/>
    </source>
</evidence>
<evidence type="ECO:0000256" key="4">
    <source>
        <dbReference type="ARBA" id="ARBA00012456"/>
    </source>
</evidence>
<evidence type="ECO:0000256" key="25">
    <source>
        <dbReference type="ARBA" id="ARBA00083258"/>
    </source>
</evidence>
<comment type="catalytic activity">
    <reaction evidence="17">
        <text>a (3R)-3-hydroxyacyl-CoA + NAD(+) = a 3-oxoacyl-CoA + NADH + H(+)</text>
        <dbReference type="Rhea" id="RHEA:32711"/>
        <dbReference type="ChEBI" id="CHEBI:15378"/>
        <dbReference type="ChEBI" id="CHEBI:57319"/>
        <dbReference type="ChEBI" id="CHEBI:57540"/>
        <dbReference type="ChEBI" id="CHEBI:57945"/>
        <dbReference type="ChEBI" id="CHEBI:90726"/>
        <dbReference type="EC" id="1.1.1.n12"/>
    </reaction>
    <physiologicalReaction direction="left-to-right" evidence="17">
        <dbReference type="Rhea" id="RHEA:32712"/>
    </physiologicalReaction>
</comment>
<dbReference type="InterPro" id="IPR057326">
    <property type="entry name" value="KR_dom"/>
</dbReference>
<dbReference type="PANTHER" id="PTHR42760:SF83">
    <property type="entry name" value="(3R)-3-HYDROXYACYL-COA DEHYDROGENASE"/>
    <property type="match status" value="1"/>
</dbReference>
<evidence type="ECO:0000256" key="21">
    <source>
        <dbReference type="ARBA" id="ARBA00077835"/>
    </source>
</evidence>
<evidence type="ECO:0000256" key="16">
    <source>
        <dbReference type="ARBA" id="ARBA00050435"/>
    </source>
</evidence>
<comment type="catalytic activity">
    <reaction evidence="15">
        <text>testosterone + NAD(+) = androst-4-ene-3,17-dione + NADH + H(+)</text>
        <dbReference type="Rhea" id="RHEA:14929"/>
        <dbReference type="ChEBI" id="CHEBI:15378"/>
        <dbReference type="ChEBI" id="CHEBI:16422"/>
        <dbReference type="ChEBI" id="CHEBI:17347"/>
        <dbReference type="ChEBI" id="CHEBI:57540"/>
        <dbReference type="ChEBI" id="CHEBI:57945"/>
        <dbReference type="EC" id="1.1.1.239"/>
    </reaction>
    <physiologicalReaction direction="left-to-right" evidence="15">
        <dbReference type="Rhea" id="RHEA:14930"/>
    </physiologicalReaction>
</comment>
<comment type="catalytic activity">
    <reaction evidence="16">
        <text>17beta-hydroxy-5alpha-androstan-3-one + NAD(+) = 5alpha-androstan-3,17-dione + NADH + H(+)</text>
        <dbReference type="Rhea" id="RHEA:41992"/>
        <dbReference type="ChEBI" id="CHEBI:15378"/>
        <dbReference type="ChEBI" id="CHEBI:15994"/>
        <dbReference type="ChEBI" id="CHEBI:16330"/>
        <dbReference type="ChEBI" id="CHEBI:57540"/>
        <dbReference type="ChEBI" id="CHEBI:57945"/>
    </reaction>
    <physiologicalReaction direction="left-to-right" evidence="16">
        <dbReference type="Rhea" id="RHEA:41993"/>
    </physiologicalReaction>
</comment>
<comment type="similarity">
    <text evidence="3">Belongs to the short-chain dehydrogenases/reductases (SDR) family.</text>
</comment>
<dbReference type="SMART" id="SM00822">
    <property type="entry name" value="PKS_KR"/>
    <property type="match status" value="1"/>
</dbReference>
<dbReference type="InterPro" id="IPR036291">
    <property type="entry name" value="NAD(P)-bd_dom_sf"/>
</dbReference>
<comment type="catalytic activity">
    <reaction evidence="14">
        <text>17beta-estradiol + NAD(+) = estrone + NADH + H(+)</text>
        <dbReference type="Rhea" id="RHEA:24612"/>
        <dbReference type="ChEBI" id="CHEBI:15378"/>
        <dbReference type="ChEBI" id="CHEBI:16469"/>
        <dbReference type="ChEBI" id="CHEBI:17263"/>
        <dbReference type="ChEBI" id="CHEBI:57540"/>
        <dbReference type="ChEBI" id="CHEBI:57945"/>
        <dbReference type="EC" id="1.1.1.62"/>
    </reaction>
    <physiologicalReaction direction="left-to-right" evidence="14">
        <dbReference type="Rhea" id="RHEA:24613"/>
    </physiologicalReaction>
    <physiologicalReaction direction="right-to-left" evidence="14">
        <dbReference type="Rhea" id="RHEA:24614"/>
    </physiologicalReaction>
</comment>
<dbReference type="PANTHER" id="PTHR42760">
    <property type="entry name" value="SHORT-CHAIN DEHYDROGENASES/REDUCTASES FAMILY MEMBER"/>
    <property type="match status" value="1"/>
</dbReference>
<dbReference type="PROSITE" id="PS00061">
    <property type="entry name" value="ADH_SHORT"/>
    <property type="match status" value="1"/>
</dbReference>
<dbReference type="GO" id="GO:0006633">
    <property type="term" value="P:fatty acid biosynthetic process"/>
    <property type="evidence" value="ECO:0007669"/>
    <property type="project" value="UniProtKB-KW"/>
</dbReference>
<dbReference type="EC" id="1.1.1.n12" evidence="4"/>
<keyword evidence="10" id="KW-0443">Lipid metabolism</keyword>
<sequence length="243" mass="26027">MLPGKLALVTGAGGGIGRAICRVMAREGATVVATDLNIKNVQTTVEELTGEGHKSYQLDVSDVESVSSVFKQVFKDYSAPPTVVVNAAGITRDNFMLKMSLQDFESVFNVNVKGTFLVTQTICKALVEKNLSGSIVNIGSIVAQRGNKGQCNYSASKAAVELFSKTVALEMARHNIRCNTVLPGFTVSPMTDMIPENIKEIFKTAIPMNRFAEAEEIAEVVTFLASEKSSYITGTSIPVSGGY</sequence>
<evidence type="ECO:0000256" key="2">
    <source>
        <dbReference type="ARBA" id="ARBA00005194"/>
    </source>
</evidence>
<comment type="pathway">
    <text evidence="13">Steroid biosynthesis; estrogen biosynthesis.</text>
</comment>
<dbReference type="InterPro" id="IPR020904">
    <property type="entry name" value="Sc_DH/Rdtase_CS"/>
</dbReference>
<evidence type="ECO:0000256" key="9">
    <source>
        <dbReference type="ARBA" id="ARBA00023027"/>
    </source>
</evidence>
<evidence type="ECO:0000256" key="11">
    <source>
        <dbReference type="ARBA" id="ARBA00023128"/>
    </source>
</evidence>
<evidence type="ECO:0000256" key="17">
    <source>
        <dbReference type="ARBA" id="ARBA00052680"/>
    </source>
</evidence>
<keyword evidence="5" id="KW-0444">Lipid biosynthesis</keyword>
<keyword evidence="12" id="KW-0275">Fatty acid biosynthesis</keyword>